<reference evidence="2" key="1">
    <citation type="submission" date="2016-11" db="EMBL/GenBank/DDBJ databases">
        <authorList>
            <person name="Varghese N."/>
            <person name="Submissions S."/>
        </authorList>
    </citation>
    <scope>NUCLEOTIDE SEQUENCE [LARGE SCALE GENOMIC DNA]</scope>
    <source>
        <strain evidence="2">DSM 3071</strain>
    </source>
</reference>
<evidence type="ECO:0000313" key="2">
    <source>
        <dbReference type="Proteomes" id="UP000184278"/>
    </source>
</evidence>
<dbReference type="Gene3D" id="2.10.270.10">
    <property type="entry name" value="Cholin Binding"/>
    <property type="match status" value="1"/>
</dbReference>
<dbReference type="EMBL" id="FQXK01000003">
    <property type="protein sequence ID" value="SHH08080.1"/>
    <property type="molecule type" value="Genomic_DNA"/>
</dbReference>
<accession>A0A1M5Q2B4</accession>
<protein>
    <submittedName>
        <fullName evidence="1">Uncharacterized protein</fullName>
    </submittedName>
</protein>
<dbReference type="RefSeq" id="WP_073384740.1">
    <property type="nucleotide sequence ID" value="NZ_FQXK01000003.1"/>
</dbReference>
<name>A0A1M5Q2B4_BUTFI</name>
<dbReference type="SUPFAM" id="SSF69360">
    <property type="entry name" value="Cell wall binding repeat"/>
    <property type="match status" value="1"/>
</dbReference>
<gene>
    <name evidence="1" type="ORF">SAMN02745229_00172</name>
</gene>
<proteinExistence type="predicted"/>
<sequence length="2779" mass="296467">MRSKLFGRLMSFTLSATVALTSGIPSLAYDGGGGDLPEEEEEILVLDDEDEELGSNFDAEESIVEDEISFEEENEEDAEFESIAGVNLTVTNAQSDVKLYTCANGTPTELVTGNITSDQDFVFYVVPEVGKALKDAPVTITGTYDNNGTLVPISSSDYTVSDVLEEYDITGDSGNLVAQSALAATKFYWNNAKMVTIKKSYLSNYEKYYNKPSAATGEVALTVTAAASDGAVKFSLPIFVYDDINVAGSETYQTYSQAIGMSSPQITYGLPYGDNTTDYILIGNAIDDWDDFTYTPKLALVKKDLSGETALATTLTSDWNADVANATADKHQYVANGHKFGLTATATKNAYIETEKSEGTKFAAIVLVKTAKTASYILSAKDTNFVDWSFTDGSGNAIDSQKIEAANFNAKEIGKVAASGNDKIGVVAKGYGAPANAEVLPGGGTPDRTLAQATGSVKYALGTADPADATWDSTGSVWKLPNSAANNVVLTAVTQEQVTFKTKTAALKNSVVVKYVKKNGAANTTAIDVTANSGAGTTDTVNSESSIQFSVYPKEGYTLKGVYLTKYTADGTKVTHEDAKLTGTDNVYTVEDISGYARIVIDAEEVTNKIGVRLDAASSANVTITDLKTNVAPTTTAADYAIKNEDYYFTALVGDGYLIDEMTAKAGTAPNIIDAAVSLVKFDKTTKLYTYKVAGVSEGPITLKAKDKAALTIYKVANSDATVTIGGEILDDGDKTTIDVSVNNTLNVTANNGAKVTGIYYGTAGNTATQAAMDTLVTAGTAAWKVSAVPFAFSSVELKELAGAGGNSIYVYATTTREAIEGKDYYSIKFVDADGTDISSGLTMWAGDGSAATIRALAGSSDDDFRTVSAIWLAKDGTTPVYTSPASSTDSTDVVKYSLAKTTVPADLDKQVATLTNNVITPTKYNGGSASSDSDVLSVEYNVTDSVSGATTKFPANVVFKASLPITVKPVRDFYETYDFAVTGTLYGEKKIRVNGTGVADSAVFTPMGHIAATKTAAAVNASLASGTSPVAATSAIKFTTTPAMNILASSAEYTLNADTINEVTADAATIAAAKKAQNIDVSAEVKFVDGTTRTITDTLEVVATDYGYYAIPTVTVNGTKTTVYSGTTSPVTMNIETLSGGINNGTIKFDVYHALTNAGSAHFTTYDLANEDDIANAIEDGDIEAVPASDITWTSLEGAVGFEKYFTVSGNSGEFTITAKSKTAAAEALTLDAEGKVNGYDVNLPTGKALNVNVSQKLARYNFAVTTNDTSGSADYLYPVLSWDLGYTRSDVLTGTNVSGTTYLNVPLGTTFKLPGAEVFSGVNPKRTLAGWKDEGNTYHLIGSDFTTTATSTLTAVWAYKYSSTTGNVLYASAGNILAVNTTTEAAVANPLNIAKEGSVSVIAGYYPLDLETLCTGTTAPYGATLETIKDTSKLKLVATDATSGKNFLGADDEGVFANATINGVKKTSSSLSAKLTYTEAEGISYEATISQINVTDSEIWQIEAEDVTLENFQTTNKPLKTIKKGTSDEDLANTTLAGQTVTFTYSDDTIATVVLNADNQSLGITAKAVGSTDVTMTMISTNNIKKVVTFNVTVTKAKVNIGVKVTPNYGATANKTPVATTVAEGEPLKLWVDNTTGNTIDITFTDEAGAEIQASSVTSCTVTFPTAPAGTTYVTIAKTDVSAVEKTFKINNVDGIAKVTITAVISGKTYVRTLDAVTYRTIQLYGPAAGNIDISNTTTPDNKAENTLFEVYEGTQVDDNKFAVGKVAFVPVVYDATKKAADKYSVSLSDYSVKWISDDLDQEFLGWGATAAAIKQTEADYTGTVEATLAELKTGISLYPYFKSLSIKKVEGIPEVIRLTDEKVGAKNAYGTETDIAAANTRTTHDGTNWEEYELFVDPSSSAEKISIKADKAGFYDIASVGQTDTPTTYGKTTDAEVLYLDTTATAPWSGKKLFVLGVGGNAAQRIDNFRIGKIKGKVGAAKIYIIAGSSSYGPIDLYVNGEYVDGTKTRYMEDGEVLEEGMKTVLNVAHFYKGKERVTKGIIKVKDGDAEKLILVDSNTWIKKPSNTTRVLDDKTYFIGEDGYLKTGVVTIDGKDYLFREDGSKVSHTDEDVKDGIFTFGDVDYVVADDDTVEEDKLFEVSGTPTWTWTKASDGKTFASAKVVFTSTDGRTKEITVPVAKMTVTTEGELTKYVAAASFKSKGTEISATDTKYLDAEGNEVIPHDHVWTPEWKWTDVEGDVEKKTVALTLTCKVDAENPHTESFSKTVTAEKNGLVWSWNASFEYDEKTYTAPEQKEVRDEQTGEEIEVEDISGGKGIVITLYRDEYNYTGSPIKPTDFSVLDLERDSDYYLNPGTEYSVSYKNNTKVGEAEIIIKGKGNYAGKATSAKFKIVNPYPDDVEAPVVKGATLKLPKATYTFNNEEQFPATVEFGLKGETAKTYTFDRDAWNYFDAEGNTIPAAWTCENNRNAGTATFAVLGVKDSKGQPTAVKKTFKIQAAALDTTNFKVLVGSQEKDFEIEWFAKGATPWVDIVWANGDNEYGLWIGKDFAVSYKDNKKAGTASVSIKGKGNFKGTLKNVATFKINALDLSETWLQAVTLKAGNKGKQVKVTVVDHHDNIIPANKYTVSVKDASTGADLTNTKLTAGMEILVKAVAKDSTAVTGETIERPVTVAADFSKATVKVAKGFYKEYTGQAIELTDEDMKNITVTIKVGKDKKTLVYGEDFFIAGTADNVNKGTMTVTIEGNPEGDTERGIPAFSGSKTFKVKIKARQLPLK</sequence>
<organism evidence="1 2">
    <name type="scientific">Butyrivibrio fibrisolvens DSM 3071</name>
    <dbReference type="NCBI Taxonomy" id="1121131"/>
    <lineage>
        <taxon>Bacteria</taxon>
        <taxon>Bacillati</taxon>
        <taxon>Bacillota</taxon>
        <taxon>Clostridia</taxon>
        <taxon>Lachnospirales</taxon>
        <taxon>Lachnospiraceae</taxon>
        <taxon>Butyrivibrio</taxon>
    </lineage>
</organism>
<keyword evidence="2" id="KW-1185">Reference proteome</keyword>
<dbReference type="OrthoDB" id="1993812at2"/>
<dbReference type="Proteomes" id="UP000184278">
    <property type="component" value="Unassembled WGS sequence"/>
</dbReference>
<dbReference type="GeneID" id="89509085"/>
<evidence type="ECO:0000313" key="1">
    <source>
        <dbReference type="EMBL" id="SHH08080.1"/>
    </source>
</evidence>